<evidence type="ECO:0000313" key="1">
    <source>
        <dbReference type="EMBL" id="OGZ01050.1"/>
    </source>
</evidence>
<proteinExistence type="predicted"/>
<dbReference type="InterPro" id="IPR007325">
    <property type="entry name" value="KFase/CYL"/>
</dbReference>
<gene>
    <name evidence="1" type="ORF">A2946_00020</name>
</gene>
<dbReference type="Proteomes" id="UP000178348">
    <property type="component" value="Unassembled WGS sequence"/>
</dbReference>
<comment type="caution">
    <text evidence="1">The sequence shown here is derived from an EMBL/GenBank/DDBJ whole genome shotgun (WGS) entry which is preliminary data.</text>
</comment>
<sequence>MKYIDLTHTFTADMPVYPGDPVPEFVQIADLHKDGYTDYRITTGMHAGTHMDAPFHMLENGKRLSEISIEKFTGRGVLIDARGKSVIDEPLLDGIKENEKDIVLVMTGFYKKFREPEYYEKYPEISEGFAKKAVSLGIKIVGTDTPSPDRPPFDVHKILLGNEVLIIENLTNLEPLVGAGDFEVWALPAKFDVEAAPVRVVACVIN</sequence>
<dbReference type="GO" id="GO:0004061">
    <property type="term" value="F:arylformamidase activity"/>
    <property type="evidence" value="ECO:0007669"/>
    <property type="project" value="InterPro"/>
</dbReference>
<protein>
    <recommendedName>
        <fullName evidence="3">Cyclase</fullName>
    </recommendedName>
</protein>
<dbReference type="Gene3D" id="3.50.30.50">
    <property type="entry name" value="Putative cyclase"/>
    <property type="match status" value="1"/>
</dbReference>
<organism evidence="1 2">
    <name type="scientific">Candidatus Liptonbacteria bacterium RIFCSPLOWO2_01_FULL_53_13</name>
    <dbReference type="NCBI Taxonomy" id="1798651"/>
    <lineage>
        <taxon>Bacteria</taxon>
        <taxon>Candidatus Liptoniibacteriota</taxon>
    </lineage>
</organism>
<dbReference type="SUPFAM" id="SSF102198">
    <property type="entry name" value="Putative cyclase"/>
    <property type="match status" value="1"/>
</dbReference>
<dbReference type="GO" id="GO:0019441">
    <property type="term" value="P:L-tryptophan catabolic process to kynurenine"/>
    <property type="evidence" value="ECO:0007669"/>
    <property type="project" value="InterPro"/>
</dbReference>
<dbReference type="InterPro" id="IPR037175">
    <property type="entry name" value="KFase_sf"/>
</dbReference>
<name>A0A1G2CJZ9_9BACT</name>
<dbReference type="PANTHER" id="PTHR31118">
    <property type="entry name" value="CYCLASE-LIKE PROTEIN 2"/>
    <property type="match status" value="1"/>
</dbReference>
<accession>A0A1G2CJZ9</accession>
<evidence type="ECO:0000313" key="2">
    <source>
        <dbReference type="Proteomes" id="UP000178348"/>
    </source>
</evidence>
<evidence type="ECO:0008006" key="3">
    <source>
        <dbReference type="Google" id="ProtNLM"/>
    </source>
</evidence>
<dbReference type="EMBL" id="MHLB01000049">
    <property type="protein sequence ID" value="OGZ01050.1"/>
    <property type="molecule type" value="Genomic_DNA"/>
</dbReference>
<dbReference type="PANTHER" id="PTHR31118:SF12">
    <property type="entry name" value="CYCLASE-LIKE PROTEIN 2"/>
    <property type="match status" value="1"/>
</dbReference>
<dbReference type="Pfam" id="PF04199">
    <property type="entry name" value="Cyclase"/>
    <property type="match status" value="1"/>
</dbReference>
<reference evidence="1 2" key="1">
    <citation type="journal article" date="2016" name="Nat. Commun.">
        <title>Thousands of microbial genomes shed light on interconnected biogeochemical processes in an aquifer system.</title>
        <authorList>
            <person name="Anantharaman K."/>
            <person name="Brown C.T."/>
            <person name="Hug L.A."/>
            <person name="Sharon I."/>
            <person name="Castelle C.J."/>
            <person name="Probst A.J."/>
            <person name="Thomas B.C."/>
            <person name="Singh A."/>
            <person name="Wilkins M.J."/>
            <person name="Karaoz U."/>
            <person name="Brodie E.L."/>
            <person name="Williams K.H."/>
            <person name="Hubbard S.S."/>
            <person name="Banfield J.F."/>
        </authorList>
    </citation>
    <scope>NUCLEOTIDE SEQUENCE [LARGE SCALE GENOMIC DNA]</scope>
</reference>
<dbReference type="AlphaFoldDB" id="A0A1G2CJZ9"/>